<proteinExistence type="predicted"/>
<reference evidence="1 2" key="1">
    <citation type="submission" date="2019-02" db="EMBL/GenBank/DDBJ databases">
        <title>Deep-cultivation of Planctomycetes and their phenomic and genomic characterization uncovers novel biology.</title>
        <authorList>
            <person name="Wiegand S."/>
            <person name="Jogler M."/>
            <person name="Boedeker C."/>
            <person name="Pinto D."/>
            <person name="Vollmers J."/>
            <person name="Rivas-Marin E."/>
            <person name="Kohn T."/>
            <person name="Peeters S.H."/>
            <person name="Heuer A."/>
            <person name="Rast P."/>
            <person name="Oberbeckmann S."/>
            <person name="Bunk B."/>
            <person name="Jeske O."/>
            <person name="Meyerdierks A."/>
            <person name="Storesund J.E."/>
            <person name="Kallscheuer N."/>
            <person name="Luecker S."/>
            <person name="Lage O.M."/>
            <person name="Pohl T."/>
            <person name="Merkel B.J."/>
            <person name="Hornburger P."/>
            <person name="Mueller R.-W."/>
            <person name="Bruemmer F."/>
            <person name="Labrenz M."/>
            <person name="Spormann A.M."/>
            <person name="Op den Camp H."/>
            <person name="Overmann J."/>
            <person name="Amann R."/>
            <person name="Jetten M.S.M."/>
            <person name="Mascher T."/>
            <person name="Medema M.H."/>
            <person name="Devos D.P."/>
            <person name="Kaster A.-K."/>
            <person name="Ovreas L."/>
            <person name="Rohde M."/>
            <person name="Galperin M.Y."/>
            <person name="Jogler C."/>
        </authorList>
    </citation>
    <scope>NUCLEOTIDE SEQUENCE [LARGE SCALE GENOMIC DNA]</scope>
    <source>
        <strain evidence="1 2">Pan189</strain>
    </source>
</reference>
<protein>
    <recommendedName>
        <fullName evidence="3">DUF1223 domain-containing protein</fullName>
    </recommendedName>
</protein>
<sequence>MRIILKPSKAISIPARGTSRWSINQRFSRRLVPRACMLGNLKPLLAMAVICGATWGVLPATASGEEETEGFAVVELFTSEGCSSCPPADRLLAELDQKAEKQDLPVFVLGMHVDYWNSLGWPDRFSSKEVTARQQRYAKWMERKGVYTPQMIVNGSTHFVGSDAKAAERAINAALEQSSDVTLNAEVDKTSDDTGRLEGMVDGAEQEIEVIVVQLRDTASSKVTSGENSGRTLTHVNIVEKFWARPVDEQGRFTLDLADRGNHEYVVFAQQKADGRIVAAISLNSK</sequence>
<dbReference type="Pfam" id="PF06764">
    <property type="entry name" value="DUF1223"/>
    <property type="match status" value="1"/>
</dbReference>
<gene>
    <name evidence="1" type="ORF">Pan189_28640</name>
</gene>
<evidence type="ECO:0008006" key="3">
    <source>
        <dbReference type="Google" id="ProtNLM"/>
    </source>
</evidence>
<dbReference type="EMBL" id="CP036268">
    <property type="protein sequence ID" value="QDT38470.1"/>
    <property type="molecule type" value="Genomic_DNA"/>
</dbReference>
<dbReference type="OrthoDB" id="9808254at2"/>
<accession>A0A517R3Q4</accession>
<organism evidence="1 2">
    <name type="scientific">Stratiformator vulcanicus</name>
    <dbReference type="NCBI Taxonomy" id="2527980"/>
    <lineage>
        <taxon>Bacteria</taxon>
        <taxon>Pseudomonadati</taxon>
        <taxon>Planctomycetota</taxon>
        <taxon>Planctomycetia</taxon>
        <taxon>Planctomycetales</taxon>
        <taxon>Planctomycetaceae</taxon>
        <taxon>Stratiformator</taxon>
    </lineage>
</organism>
<evidence type="ECO:0000313" key="1">
    <source>
        <dbReference type="EMBL" id="QDT38470.1"/>
    </source>
</evidence>
<dbReference type="PANTHER" id="PTHR36057:SF1">
    <property type="entry name" value="LIPOPROTEIN LIPID ATTACHMENT SITE-LIKE PROTEIN, PUTATIVE (DUF1223)-RELATED"/>
    <property type="match status" value="1"/>
</dbReference>
<keyword evidence="2" id="KW-1185">Reference proteome</keyword>
<dbReference type="Proteomes" id="UP000317318">
    <property type="component" value="Chromosome"/>
</dbReference>
<dbReference type="InterPro" id="IPR036249">
    <property type="entry name" value="Thioredoxin-like_sf"/>
</dbReference>
<dbReference type="KEGG" id="svp:Pan189_28640"/>
<evidence type="ECO:0000313" key="2">
    <source>
        <dbReference type="Proteomes" id="UP000317318"/>
    </source>
</evidence>
<dbReference type="PANTHER" id="PTHR36057">
    <property type="match status" value="1"/>
</dbReference>
<dbReference type="AlphaFoldDB" id="A0A517R3Q4"/>
<name>A0A517R3Q4_9PLAN</name>
<dbReference type="InterPro" id="IPR010634">
    <property type="entry name" value="DUF1223"/>
</dbReference>
<dbReference type="SUPFAM" id="SSF52833">
    <property type="entry name" value="Thioredoxin-like"/>
    <property type="match status" value="1"/>
</dbReference>